<name>A0A5A9PVY8_9TELE</name>
<feature type="region of interest" description="Disordered" evidence="1">
    <location>
        <begin position="125"/>
        <end position="145"/>
    </location>
</feature>
<keyword evidence="3" id="KW-1185">Reference proteome</keyword>
<accession>A0A5A9PVY8</accession>
<dbReference type="AlphaFoldDB" id="A0A5A9PVY8"/>
<comment type="caution">
    <text evidence="2">The sequence shown here is derived from an EMBL/GenBank/DDBJ whole genome shotgun (WGS) entry which is preliminary data.</text>
</comment>
<organism evidence="2 3">
    <name type="scientific">Triplophysa tibetana</name>
    <dbReference type="NCBI Taxonomy" id="1572043"/>
    <lineage>
        <taxon>Eukaryota</taxon>
        <taxon>Metazoa</taxon>
        <taxon>Chordata</taxon>
        <taxon>Craniata</taxon>
        <taxon>Vertebrata</taxon>
        <taxon>Euteleostomi</taxon>
        <taxon>Actinopterygii</taxon>
        <taxon>Neopterygii</taxon>
        <taxon>Teleostei</taxon>
        <taxon>Ostariophysi</taxon>
        <taxon>Cypriniformes</taxon>
        <taxon>Nemacheilidae</taxon>
        <taxon>Triplophysa</taxon>
    </lineage>
</organism>
<evidence type="ECO:0000256" key="1">
    <source>
        <dbReference type="SAM" id="MobiDB-lite"/>
    </source>
</evidence>
<reference evidence="2 3" key="1">
    <citation type="journal article" date="2019" name="Mol. Ecol. Resour.">
        <title>Chromosome-level genome assembly of Triplophysa tibetana, a fish adapted to the harsh high-altitude environment of the Tibetan Plateau.</title>
        <authorList>
            <person name="Yang X."/>
            <person name="Liu H."/>
            <person name="Ma Z."/>
            <person name="Zou Y."/>
            <person name="Zou M."/>
            <person name="Mao Y."/>
            <person name="Li X."/>
            <person name="Wang H."/>
            <person name="Chen T."/>
            <person name="Wang W."/>
            <person name="Yang R."/>
        </authorList>
    </citation>
    <scope>NUCLEOTIDE SEQUENCE [LARGE SCALE GENOMIC DNA]</scope>
    <source>
        <strain evidence="2">TTIB1903HZAU</strain>
        <tissue evidence="2">Muscle</tissue>
    </source>
</reference>
<dbReference type="EMBL" id="SOYY01000001">
    <property type="protein sequence ID" value="KAA0725001.1"/>
    <property type="molecule type" value="Genomic_DNA"/>
</dbReference>
<proteinExistence type="predicted"/>
<protein>
    <submittedName>
        <fullName evidence="2">Uncharacterized protein</fullName>
    </submittedName>
</protein>
<feature type="region of interest" description="Disordered" evidence="1">
    <location>
        <begin position="1"/>
        <end position="32"/>
    </location>
</feature>
<gene>
    <name evidence="2" type="ORF">E1301_Tti010615</name>
</gene>
<evidence type="ECO:0000313" key="2">
    <source>
        <dbReference type="EMBL" id="KAA0725001.1"/>
    </source>
</evidence>
<evidence type="ECO:0000313" key="3">
    <source>
        <dbReference type="Proteomes" id="UP000324632"/>
    </source>
</evidence>
<feature type="compositionally biased region" description="Polar residues" evidence="1">
    <location>
        <begin position="125"/>
        <end position="141"/>
    </location>
</feature>
<dbReference type="Proteomes" id="UP000324632">
    <property type="component" value="Chromosome 1"/>
</dbReference>
<sequence length="349" mass="39380">MAPFEQAKKSTQTPKDLPKKKAITSKQKSNKNILTEKNHLIFDDRQTSNDRRKEELFLNKKSVHNAESCIATTEVTSFVNTEMPQSKWSAKRRKERERLEQLAVLQKSINYTSVSDHKRDKSFHEMSNGQEKGASQTNGTPTKAKKKIIVASLSEPLSIAKSTTSTPAILKSPKHSSEWSLCGENPKLTVMAEIEPNAQSSDLNLVSRVEELKALTFFTSKTSVWDHIKGSLYYKRSCHLLMPCPVLGIHKASDFETKSISVTTQLSKKLENTNPFTPSVHFSGTSIQPPMEDVHSSRLQSVRSLGWNPEIMVSFRILFSTEPFRNSNNDNMWKKHLFSEPTSHSEGDA</sequence>